<keyword evidence="7 11" id="KW-0804">Transcription</keyword>
<protein>
    <recommendedName>
        <fullName evidence="3 11">DNA-directed RNA polymerase subunit omega</fullName>
        <shortName evidence="11">RNAP omega subunit</shortName>
        <ecNumber evidence="2 11">2.7.7.6</ecNumber>
    </recommendedName>
    <alternativeName>
        <fullName evidence="9 11">RNA polymerase omega subunit</fullName>
    </alternativeName>
    <alternativeName>
        <fullName evidence="8 11">Transcriptase subunit omega</fullName>
    </alternativeName>
</protein>
<evidence type="ECO:0000256" key="8">
    <source>
        <dbReference type="ARBA" id="ARBA00029924"/>
    </source>
</evidence>
<evidence type="ECO:0000313" key="12">
    <source>
        <dbReference type="EMBL" id="SIN68761.1"/>
    </source>
</evidence>
<accession>A0A1N6DD87</accession>
<gene>
    <name evidence="11" type="primary">rpoZ</name>
    <name evidence="12" type="ORF">SAMN05443662_0056</name>
</gene>
<dbReference type="Proteomes" id="UP000198461">
    <property type="component" value="Unassembled WGS sequence"/>
</dbReference>
<evidence type="ECO:0000256" key="11">
    <source>
        <dbReference type="HAMAP-Rule" id="MF_00366"/>
    </source>
</evidence>
<comment type="catalytic activity">
    <reaction evidence="10 11">
        <text>RNA(n) + a ribonucleoside 5'-triphosphate = RNA(n+1) + diphosphate</text>
        <dbReference type="Rhea" id="RHEA:21248"/>
        <dbReference type="Rhea" id="RHEA-COMP:14527"/>
        <dbReference type="Rhea" id="RHEA-COMP:17342"/>
        <dbReference type="ChEBI" id="CHEBI:33019"/>
        <dbReference type="ChEBI" id="CHEBI:61557"/>
        <dbReference type="ChEBI" id="CHEBI:140395"/>
        <dbReference type="EC" id="2.7.7.6"/>
    </reaction>
</comment>
<dbReference type="PANTHER" id="PTHR34476">
    <property type="entry name" value="DNA-DIRECTED RNA POLYMERASE SUBUNIT OMEGA"/>
    <property type="match status" value="1"/>
</dbReference>
<keyword evidence="4 11" id="KW-0240">DNA-directed RNA polymerase</keyword>
<evidence type="ECO:0000256" key="9">
    <source>
        <dbReference type="ARBA" id="ARBA00030998"/>
    </source>
</evidence>
<evidence type="ECO:0000256" key="1">
    <source>
        <dbReference type="ARBA" id="ARBA00006711"/>
    </source>
</evidence>
<evidence type="ECO:0000256" key="5">
    <source>
        <dbReference type="ARBA" id="ARBA00022679"/>
    </source>
</evidence>
<keyword evidence="6 11" id="KW-0548">Nucleotidyltransferase</keyword>
<dbReference type="InterPro" id="IPR036161">
    <property type="entry name" value="RPB6/omega-like_sf"/>
</dbReference>
<evidence type="ECO:0000256" key="6">
    <source>
        <dbReference type="ARBA" id="ARBA00022695"/>
    </source>
</evidence>
<keyword evidence="13" id="KW-1185">Reference proteome</keyword>
<comment type="function">
    <text evidence="11">Promotes RNA polymerase assembly. Latches the N- and C-terminal regions of the beta' subunit thereby facilitating its interaction with the beta and alpha subunits.</text>
</comment>
<dbReference type="SUPFAM" id="SSF63562">
    <property type="entry name" value="RPB6/omega subunit-like"/>
    <property type="match status" value="1"/>
</dbReference>
<dbReference type="Gene3D" id="3.90.940.10">
    <property type="match status" value="1"/>
</dbReference>
<comment type="similarity">
    <text evidence="1 11">Belongs to the RNA polymerase subunit omega family.</text>
</comment>
<evidence type="ECO:0000256" key="3">
    <source>
        <dbReference type="ARBA" id="ARBA00013725"/>
    </source>
</evidence>
<name>A0A1N6DD87_9GAMM</name>
<dbReference type="RefSeq" id="WP_074200408.1">
    <property type="nucleotide sequence ID" value="NZ_FSRE01000001.1"/>
</dbReference>
<organism evidence="12 13">
    <name type="scientific">Sulfurivirga caldicuralii</name>
    <dbReference type="NCBI Taxonomy" id="364032"/>
    <lineage>
        <taxon>Bacteria</taxon>
        <taxon>Pseudomonadati</taxon>
        <taxon>Pseudomonadota</taxon>
        <taxon>Gammaproteobacteria</taxon>
        <taxon>Thiotrichales</taxon>
        <taxon>Piscirickettsiaceae</taxon>
        <taxon>Sulfurivirga</taxon>
    </lineage>
</organism>
<dbReference type="SMART" id="SM01409">
    <property type="entry name" value="RNA_pol_Rpb6"/>
    <property type="match status" value="1"/>
</dbReference>
<evidence type="ECO:0000256" key="4">
    <source>
        <dbReference type="ARBA" id="ARBA00022478"/>
    </source>
</evidence>
<reference evidence="12 13" key="1">
    <citation type="submission" date="2016-11" db="EMBL/GenBank/DDBJ databases">
        <authorList>
            <person name="Jaros S."/>
            <person name="Januszkiewicz K."/>
            <person name="Wedrychowicz H."/>
        </authorList>
    </citation>
    <scope>NUCLEOTIDE SEQUENCE [LARGE SCALE GENOMIC DNA]</scope>
    <source>
        <strain evidence="12 13">DSM 17737</strain>
    </source>
</reference>
<comment type="subunit">
    <text evidence="11">The RNAP catalytic core consists of 2 alpha, 1 beta, 1 beta' and 1 omega subunit. When a sigma factor is associated with the core the holoenzyme is formed, which can initiate transcription.</text>
</comment>
<evidence type="ECO:0000256" key="10">
    <source>
        <dbReference type="ARBA" id="ARBA00048552"/>
    </source>
</evidence>
<dbReference type="GO" id="GO:0000428">
    <property type="term" value="C:DNA-directed RNA polymerase complex"/>
    <property type="evidence" value="ECO:0007669"/>
    <property type="project" value="UniProtKB-KW"/>
</dbReference>
<dbReference type="HAMAP" id="MF_00366">
    <property type="entry name" value="RNApol_bact_RpoZ"/>
    <property type="match status" value="1"/>
</dbReference>
<dbReference type="GO" id="GO:0006351">
    <property type="term" value="P:DNA-templated transcription"/>
    <property type="evidence" value="ECO:0007669"/>
    <property type="project" value="UniProtKB-UniRule"/>
</dbReference>
<dbReference type="Pfam" id="PF01192">
    <property type="entry name" value="RNA_pol_Rpb6"/>
    <property type="match status" value="1"/>
</dbReference>
<dbReference type="EC" id="2.7.7.6" evidence="2 11"/>
<dbReference type="InterPro" id="IPR003716">
    <property type="entry name" value="DNA-dir_RNA_pol_omega"/>
</dbReference>
<dbReference type="AlphaFoldDB" id="A0A1N6DD87"/>
<evidence type="ECO:0000313" key="13">
    <source>
        <dbReference type="Proteomes" id="UP000198461"/>
    </source>
</evidence>
<dbReference type="InterPro" id="IPR006110">
    <property type="entry name" value="Pol_omega/Rpo6/RPB6"/>
</dbReference>
<evidence type="ECO:0000256" key="2">
    <source>
        <dbReference type="ARBA" id="ARBA00012418"/>
    </source>
</evidence>
<dbReference type="OrthoDB" id="9796300at2"/>
<dbReference type="STRING" id="364032.SAMN05443662_0056"/>
<dbReference type="GO" id="GO:0003677">
    <property type="term" value="F:DNA binding"/>
    <property type="evidence" value="ECO:0007669"/>
    <property type="project" value="UniProtKB-UniRule"/>
</dbReference>
<sequence length="74" mass="8173">MARVTVEDCLDKVENRFELVLVAAKRARQIEYGAEPTVPREGDKPTVIALRELAEGNIDPQVVLNDPDTPPVFG</sequence>
<dbReference type="PANTHER" id="PTHR34476:SF1">
    <property type="entry name" value="DNA-DIRECTED RNA POLYMERASE SUBUNIT OMEGA"/>
    <property type="match status" value="1"/>
</dbReference>
<dbReference type="GO" id="GO:0003899">
    <property type="term" value="F:DNA-directed RNA polymerase activity"/>
    <property type="evidence" value="ECO:0007669"/>
    <property type="project" value="UniProtKB-UniRule"/>
</dbReference>
<dbReference type="EMBL" id="FSRE01000001">
    <property type="protein sequence ID" value="SIN68761.1"/>
    <property type="molecule type" value="Genomic_DNA"/>
</dbReference>
<proteinExistence type="inferred from homology"/>
<keyword evidence="5 11" id="KW-0808">Transferase</keyword>
<evidence type="ECO:0000256" key="7">
    <source>
        <dbReference type="ARBA" id="ARBA00023163"/>
    </source>
</evidence>
<dbReference type="NCBIfam" id="TIGR00690">
    <property type="entry name" value="rpoZ"/>
    <property type="match status" value="1"/>
</dbReference>